<feature type="domain" description="Putative DNA-binding" evidence="1">
    <location>
        <begin position="35"/>
        <end position="133"/>
    </location>
</feature>
<comment type="caution">
    <text evidence="2">The sequence shown here is derived from an EMBL/GenBank/DDBJ whole genome shotgun (WGS) entry which is preliminary data.</text>
</comment>
<dbReference type="OrthoDB" id="4146344at2"/>
<proteinExistence type="predicted"/>
<name>A0A2N8KTY5_9BURK</name>
<dbReference type="Pfam" id="PF09836">
    <property type="entry name" value="DUF2063"/>
    <property type="match status" value="1"/>
</dbReference>
<sequence>MGQRHSRFVRLAGRGSARASGNADLVSMSLDQLLQRQQALLQALTAPPSQAARALPEGLAAPPGLKGGVDRGLLAYRLNAQVMADKVLAQAFPRLREVLGESSFAAMAWECWRQRPPQRGDLGEWGQVLPDFLAEQEGMDAWLLELAQLEWAAHGLERGPDDGLDAESLQLMATESPADYTVILRAGSRLLDLSAAAWNAWQGGPVPNDGSVDAMPTPVLLWRPFWRVEAQVLSVAEAAFTRALLQACSLEQALEAAQAADPCFDFTVWLQRALERHCLSSVRLLARP</sequence>
<evidence type="ECO:0000313" key="2">
    <source>
        <dbReference type="EMBL" id="PND36928.1"/>
    </source>
</evidence>
<accession>A0A2N8KTY5</accession>
<gene>
    <name evidence="2" type="ORF">C1O66_04825</name>
</gene>
<evidence type="ECO:0000259" key="1">
    <source>
        <dbReference type="Pfam" id="PF09836"/>
    </source>
</evidence>
<dbReference type="Gene3D" id="1.10.150.690">
    <property type="entry name" value="DUF2063"/>
    <property type="match status" value="1"/>
</dbReference>
<evidence type="ECO:0000313" key="3">
    <source>
        <dbReference type="Proteomes" id="UP000235916"/>
    </source>
</evidence>
<dbReference type="Proteomes" id="UP000235916">
    <property type="component" value="Unassembled WGS sequence"/>
</dbReference>
<dbReference type="InterPro" id="IPR018640">
    <property type="entry name" value="DUF2063"/>
</dbReference>
<keyword evidence="3" id="KW-1185">Reference proteome</keyword>
<dbReference type="EMBL" id="POSP01000003">
    <property type="protein sequence ID" value="PND36928.1"/>
    <property type="molecule type" value="Genomic_DNA"/>
</dbReference>
<reference evidence="2 3" key="1">
    <citation type="submission" date="2018-01" db="EMBL/GenBank/DDBJ databases">
        <title>Draft genome sequence of Paucibacter aquatile CR182 isolated from freshwater of the Nakdong River.</title>
        <authorList>
            <person name="Choi A."/>
            <person name="Chung E.J."/>
        </authorList>
    </citation>
    <scope>NUCLEOTIDE SEQUENCE [LARGE SCALE GENOMIC DNA]</scope>
    <source>
        <strain evidence="2 3">CR182</strain>
    </source>
</reference>
<dbReference type="InterPro" id="IPR044922">
    <property type="entry name" value="DUF2063_N_sf"/>
</dbReference>
<dbReference type="AlphaFoldDB" id="A0A2N8KTY5"/>
<organism evidence="2 3">
    <name type="scientific">Kinneretia aquatilis</name>
    <dbReference type="NCBI Taxonomy" id="2070761"/>
    <lineage>
        <taxon>Bacteria</taxon>
        <taxon>Pseudomonadati</taxon>
        <taxon>Pseudomonadota</taxon>
        <taxon>Betaproteobacteria</taxon>
        <taxon>Burkholderiales</taxon>
        <taxon>Sphaerotilaceae</taxon>
        <taxon>Roseateles</taxon>
    </lineage>
</organism>
<protein>
    <recommendedName>
        <fullName evidence="1">Putative DNA-binding domain-containing protein</fullName>
    </recommendedName>
</protein>